<evidence type="ECO:0008006" key="3">
    <source>
        <dbReference type="Google" id="ProtNLM"/>
    </source>
</evidence>
<organism evidence="1 2">
    <name type="scientific">Fusarium oxysporum NRRL 32931</name>
    <dbReference type="NCBI Taxonomy" id="660029"/>
    <lineage>
        <taxon>Eukaryota</taxon>
        <taxon>Fungi</taxon>
        <taxon>Dikarya</taxon>
        <taxon>Ascomycota</taxon>
        <taxon>Pezizomycotina</taxon>
        <taxon>Sordariomycetes</taxon>
        <taxon>Hypocreomycetidae</taxon>
        <taxon>Hypocreales</taxon>
        <taxon>Nectriaceae</taxon>
        <taxon>Fusarium</taxon>
        <taxon>Fusarium oxysporum species complex</taxon>
    </lineage>
</organism>
<sequence>MANLLIKISIAAIALLAILFQIYLKEAIWLGFGINRTIQPLSSFPYQCRKIVHHRLEACEDMYLSQSTRQLFLACSDPIARKQWQPNVGYRNISGRSQRDAIVALDIDKPVDNGFEFRALRTPVFEGTAGDGLFNLAGFSGVEQANGVIDLFLVNLRPSVDADGKLADQYVHGGNATIEHFVTGPDATQMNHIRTYSHVGILTPNRVAALDDKTFYISNDHGPHKFGWRHHLSMILGFSDVTFCDTRSCKRVASKLQFPNGLVIKDSILYLPDSITGRLYIYRILPNRDLVKVDEVNLGYGVDNASIDENGDIWIAAFPIGVEIFKAYDDPYNAHPPSTVLRVRKVKGEYVVEKIVEDAKGEVLPAATTVVHDAKTGRLFLSSVISPFIAVCEPKL</sequence>
<name>W9HX78_FUSOX</name>
<gene>
    <name evidence="1" type="ORF">FOYG_12756</name>
</gene>
<dbReference type="AlphaFoldDB" id="W9HX78"/>
<accession>W9HX78</accession>
<dbReference type="InterPro" id="IPR011042">
    <property type="entry name" value="6-blade_b-propeller_TolB-like"/>
</dbReference>
<reference evidence="1 2" key="1">
    <citation type="submission" date="2011-06" db="EMBL/GenBank/DDBJ databases">
        <title>The Genome Sequence of Fusarium oxysporum FOSC 3-a.</title>
        <authorList>
            <consortium name="The Broad Institute Genome Sequencing Platform"/>
            <person name="Ma L.-J."/>
            <person name="Gale L.R."/>
            <person name="Schwartz D.C."/>
            <person name="Zhou S."/>
            <person name="Corby-Kistler H."/>
            <person name="Young S.K."/>
            <person name="Zeng Q."/>
            <person name="Gargeya S."/>
            <person name="Fitzgerald M."/>
            <person name="Haas B."/>
            <person name="Abouelleil A."/>
            <person name="Alvarado L."/>
            <person name="Arachchi H.M."/>
            <person name="Berlin A."/>
            <person name="Brown A."/>
            <person name="Chapman S.B."/>
            <person name="Chen Z."/>
            <person name="Dunbar C."/>
            <person name="Freedman E."/>
            <person name="Gearin G."/>
            <person name="Gellesch M."/>
            <person name="Goldberg J."/>
            <person name="Griggs A."/>
            <person name="Gujja S."/>
            <person name="Heiman D."/>
            <person name="Howarth C."/>
            <person name="Larson L."/>
            <person name="Lui A."/>
            <person name="MacDonald P.J.P."/>
            <person name="Mehta T."/>
            <person name="Montmayeur A."/>
            <person name="Murphy C."/>
            <person name="Neiman D."/>
            <person name="Pearson M."/>
            <person name="Priest M."/>
            <person name="Roberts A."/>
            <person name="Saif S."/>
            <person name="Shea T."/>
            <person name="Shenoy N."/>
            <person name="Sisk P."/>
            <person name="Stolte C."/>
            <person name="Sykes S."/>
            <person name="Wortman J."/>
            <person name="Nusbaum C."/>
            <person name="Birren B."/>
        </authorList>
    </citation>
    <scope>NUCLEOTIDE SEQUENCE [LARGE SCALE GENOMIC DNA]</scope>
    <source>
        <strain evidence="2">FOSC 3-a</strain>
    </source>
</reference>
<dbReference type="EMBL" id="JH717846">
    <property type="protein sequence ID" value="EWY85615.1"/>
    <property type="molecule type" value="Genomic_DNA"/>
</dbReference>
<dbReference type="HOGENOM" id="CLU_033924_3_1_1"/>
<evidence type="ECO:0000313" key="1">
    <source>
        <dbReference type="EMBL" id="EWY85615.1"/>
    </source>
</evidence>
<dbReference type="Gene3D" id="2.120.10.30">
    <property type="entry name" value="TolB, C-terminal domain"/>
    <property type="match status" value="1"/>
</dbReference>
<dbReference type="InterPro" id="IPR051288">
    <property type="entry name" value="Serum_paraoxonase/arylesterase"/>
</dbReference>
<dbReference type="SUPFAM" id="SSF63829">
    <property type="entry name" value="Calcium-dependent phosphotriesterase"/>
    <property type="match status" value="1"/>
</dbReference>
<evidence type="ECO:0000313" key="2">
    <source>
        <dbReference type="Proteomes" id="UP000030753"/>
    </source>
</evidence>
<protein>
    <recommendedName>
        <fullName evidence="3">SMP-30/Gluconolactonase/LRE-like region domain-containing protein</fullName>
    </recommendedName>
</protein>
<dbReference type="Proteomes" id="UP000030753">
    <property type="component" value="Unassembled WGS sequence"/>
</dbReference>
<dbReference type="PANTHER" id="PTHR11799:SF20">
    <property type="entry name" value="SMP-30_GLUCONOLACTONASE_LRE-LIKE REGION DOMAIN-CONTAINING PROTEIN"/>
    <property type="match status" value="1"/>
</dbReference>
<proteinExistence type="predicted"/>
<dbReference type="OrthoDB" id="5307922at2759"/>
<dbReference type="PANTHER" id="PTHR11799">
    <property type="entry name" value="PARAOXONASE"/>
    <property type="match status" value="1"/>
</dbReference>